<dbReference type="AlphaFoldDB" id="A0A1F5B168"/>
<name>A0A1F5B168_9BACT</name>
<accession>A0A1F5B168</accession>
<proteinExistence type="predicted"/>
<evidence type="ECO:0000313" key="1">
    <source>
        <dbReference type="EMBL" id="OGD24379.1"/>
    </source>
</evidence>
<reference evidence="1 2" key="1">
    <citation type="journal article" date="2016" name="Nat. Commun.">
        <title>Thousands of microbial genomes shed light on interconnected biogeochemical processes in an aquifer system.</title>
        <authorList>
            <person name="Anantharaman K."/>
            <person name="Brown C.T."/>
            <person name="Hug L.A."/>
            <person name="Sharon I."/>
            <person name="Castelle C.J."/>
            <person name="Probst A.J."/>
            <person name="Thomas B.C."/>
            <person name="Singh A."/>
            <person name="Wilkins M.J."/>
            <person name="Karaoz U."/>
            <person name="Brodie E.L."/>
            <person name="Williams K.H."/>
            <person name="Hubbard S.S."/>
            <person name="Banfield J.F."/>
        </authorList>
    </citation>
    <scope>NUCLEOTIDE SEQUENCE [LARGE SCALE GENOMIC DNA]</scope>
</reference>
<evidence type="ECO:0000313" key="2">
    <source>
        <dbReference type="Proteomes" id="UP000176639"/>
    </source>
</evidence>
<dbReference type="EMBL" id="MEYI01000004">
    <property type="protein sequence ID" value="OGD24379.1"/>
    <property type="molecule type" value="Genomic_DNA"/>
</dbReference>
<organism evidence="1 2">
    <name type="scientific">Candidatus Azambacteria bacterium RBG_16_47_10</name>
    <dbReference type="NCBI Taxonomy" id="1797292"/>
    <lineage>
        <taxon>Bacteria</taxon>
        <taxon>Candidatus Azamiibacteriota</taxon>
    </lineage>
</organism>
<comment type="caution">
    <text evidence="1">The sequence shown here is derived from an EMBL/GenBank/DDBJ whole genome shotgun (WGS) entry which is preliminary data.</text>
</comment>
<gene>
    <name evidence="1" type="ORF">A2Z10_00330</name>
</gene>
<protein>
    <submittedName>
        <fullName evidence="1">Uncharacterized protein</fullName>
    </submittedName>
</protein>
<dbReference type="Proteomes" id="UP000176639">
    <property type="component" value="Unassembled WGS sequence"/>
</dbReference>
<sequence length="325" mass="36663">MIMLGDQSPWTGGLLRWLAVKRFYPKEKVLYFLHDGDAPWMQRGGSLKISHGWVKYWSIASRNALALDVPDSALHNVRESIKGPKGLSYIAGPKTTQTIFSTEHDKSVQGFISQLLDDECRWYSRIAESFDVRPAYTAKEGLFNAGPLEVSRRLAGEMNMDGKEINSVVELFLQEPLLIKKVLPTPYFWSIGKDGCRYPCTSLSGSDPVTPKAAALVLEFAARGHTLGCTSLGYLSEVIELRDKYFRGMKLKLLYVKFNWTFTGVDPYEKLLSEFCSRKKLRGEPIPSFDDALPVIQNYWRGRPTVLGWLHLGGELSPSCEEIEV</sequence>